<gene>
    <name evidence="3" type="ORF">SAMN05444374_1168</name>
</gene>
<accession>A0A1I0U9H0</accession>
<dbReference type="Pfam" id="PF10935">
    <property type="entry name" value="DUF2637"/>
    <property type="match status" value="1"/>
</dbReference>
<dbReference type="GeneID" id="85487275"/>
<evidence type="ECO:0000256" key="2">
    <source>
        <dbReference type="SAM" id="Phobius"/>
    </source>
</evidence>
<keyword evidence="2" id="KW-0812">Transmembrane</keyword>
<evidence type="ECO:0008006" key="5">
    <source>
        <dbReference type="Google" id="ProtNLM"/>
    </source>
</evidence>
<keyword evidence="2" id="KW-0472">Membrane</keyword>
<protein>
    <recommendedName>
        <fullName evidence="5">DUF2637 domain-containing protein</fullName>
    </recommendedName>
</protein>
<name>A0A1I0U9H0_9NOCA</name>
<sequence>MLLARLTSLAILTVVATLAFVLSFTALADLAARNAVPKHQAWMVPVVVDATIVAATLAVVTLRHRRWYAWSLLALAATLSVAGNVAHAWSAGVVAVVVAAVPPLFVPPGHDRAGGAPGPRPTAAYTGDAATSPRRPPGRTRPRRLLAGKERTAPRSGGVTRWETRTLESTGLVGIPA</sequence>
<dbReference type="EMBL" id="FOJN01000016">
    <property type="protein sequence ID" value="SFA60732.1"/>
    <property type="molecule type" value="Genomic_DNA"/>
</dbReference>
<dbReference type="AlphaFoldDB" id="A0A1I0U9H0"/>
<keyword evidence="2" id="KW-1133">Transmembrane helix</keyword>
<feature type="compositionally biased region" description="Basic residues" evidence="1">
    <location>
        <begin position="136"/>
        <end position="146"/>
    </location>
</feature>
<reference evidence="3 4" key="1">
    <citation type="submission" date="2016-10" db="EMBL/GenBank/DDBJ databases">
        <authorList>
            <person name="de Groot N.N."/>
        </authorList>
    </citation>
    <scope>NUCLEOTIDE SEQUENCE [LARGE SCALE GENOMIC DNA]</scope>
    <source>
        <strain evidence="3 4">DSM 44908</strain>
    </source>
</reference>
<proteinExistence type="predicted"/>
<evidence type="ECO:0000313" key="3">
    <source>
        <dbReference type="EMBL" id="SFA60732.1"/>
    </source>
</evidence>
<evidence type="ECO:0000256" key="1">
    <source>
        <dbReference type="SAM" id="MobiDB-lite"/>
    </source>
</evidence>
<evidence type="ECO:0000313" key="4">
    <source>
        <dbReference type="Proteomes" id="UP000182054"/>
    </source>
</evidence>
<feature type="transmembrane region" description="Helical" evidence="2">
    <location>
        <begin position="41"/>
        <end position="60"/>
    </location>
</feature>
<dbReference type="Proteomes" id="UP000182054">
    <property type="component" value="Unassembled WGS sequence"/>
</dbReference>
<dbReference type="InterPro" id="IPR021235">
    <property type="entry name" value="DUF2637"/>
</dbReference>
<dbReference type="RefSeq" id="WP_068365731.1">
    <property type="nucleotide sequence ID" value="NZ_FOJN01000016.1"/>
</dbReference>
<feature type="region of interest" description="Disordered" evidence="1">
    <location>
        <begin position="110"/>
        <end position="160"/>
    </location>
</feature>
<organism evidence="3 4">
    <name type="scientific">Rhodococcoides kroppenstedtii</name>
    <dbReference type="NCBI Taxonomy" id="293050"/>
    <lineage>
        <taxon>Bacteria</taxon>
        <taxon>Bacillati</taxon>
        <taxon>Actinomycetota</taxon>
        <taxon>Actinomycetes</taxon>
        <taxon>Mycobacteriales</taxon>
        <taxon>Nocardiaceae</taxon>
        <taxon>Rhodococcoides</taxon>
    </lineage>
</organism>
<feature type="transmembrane region" description="Helical" evidence="2">
    <location>
        <begin position="67"/>
        <end position="83"/>
    </location>
</feature>